<feature type="disulfide bond" evidence="15">
    <location>
        <begin position="122"/>
        <end position="380"/>
    </location>
</feature>
<dbReference type="InterPro" id="IPR000823">
    <property type="entry name" value="Peroxidase_pln"/>
</dbReference>
<dbReference type="PANTHER" id="PTHR31388">
    <property type="entry name" value="PEROXIDASE 72-RELATED"/>
    <property type="match status" value="1"/>
</dbReference>
<dbReference type="PROSITE" id="PS00436">
    <property type="entry name" value="PEROXIDASE_2"/>
    <property type="match status" value="1"/>
</dbReference>
<feature type="binding site" evidence="13">
    <location>
        <position position="259"/>
    </location>
    <ligand>
        <name>Ca(2+)</name>
        <dbReference type="ChEBI" id="CHEBI:29108"/>
        <label>2</label>
    </ligand>
</feature>
<evidence type="ECO:0000256" key="11">
    <source>
        <dbReference type="ARBA" id="ARBA00023324"/>
    </source>
</evidence>
<feature type="signal peptide" evidence="16">
    <location>
        <begin position="1"/>
        <end position="22"/>
    </location>
</feature>
<protein>
    <recommendedName>
        <fullName evidence="16">Peroxidase</fullName>
        <ecNumber evidence="16">1.11.1.7</ecNumber>
    </recommendedName>
</protein>
<evidence type="ECO:0000256" key="15">
    <source>
        <dbReference type="PIRSR" id="PIRSR600823-5"/>
    </source>
</evidence>
<evidence type="ECO:0000256" key="8">
    <source>
        <dbReference type="ARBA" id="ARBA00023157"/>
    </source>
</evidence>
<accession>B8APG3</accession>
<evidence type="ECO:0000256" key="13">
    <source>
        <dbReference type="PIRSR" id="PIRSR600823-3"/>
    </source>
</evidence>
<dbReference type="PRINTS" id="PR00461">
    <property type="entry name" value="PLPEROXIDASE"/>
</dbReference>
<feature type="chain" id="PRO_5005123923" description="Peroxidase" evidence="16">
    <location>
        <begin position="23"/>
        <end position="384"/>
    </location>
</feature>
<organism evidence="18 19">
    <name type="scientific">Oryza sativa subsp. indica</name>
    <name type="common">Rice</name>
    <dbReference type="NCBI Taxonomy" id="39946"/>
    <lineage>
        <taxon>Eukaryota</taxon>
        <taxon>Viridiplantae</taxon>
        <taxon>Streptophyta</taxon>
        <taxon>Embryophyta</taxon>
        <taxon>Tracheophyta</taxon>
        <taxon>Spermatophyta</taxon>
        <taxon>Magnoliopsida</taxon>
        <taxon>Liliopsida</taxon>
        <taxon>Poales</taxon>
        <taxon>Poaceae</taxon>
        <taxon>BOP clade</taxon>
        <taxon>Oryzoideae</taxon>
        <taxon>Oryzeae</taxon>
        <taxon>Oryzinae</taxon>
        <taxon>Oryza</taxon>
        <taxon>Oryza sativa</taxon>
    </lineage>
</organism>
<comment type="function">
    <text evidence="16">Removal of H(2)O(2), oxidation of toxic reductants, biosynthesis and degradation of lignin, suberization, auxin catabolism, response to environmental stresses such as wounding, pathogen attack and oxidative stress.</text>
</comment>
<feature type="disulfide bond" evidence="15">
    <location>
        <begin position="265"/>
        <end position="290"/>
    </location>
</feature>
<keyword evidence="5 13" id="KW-0106">Calcium</keyword>
<dbReference type="GO" id="GO:0140825">
    <property type="term" value="F:lactoperoxidase activity"/>
    <property type="evidence" value="ECO:0007669"/>
    <property type="project" value="UniProtKB-EC"/>
</dbReference>
<dbReference type="PRINTS" id="PR00458">
    <property type="entry name" value="PEROXIDASE"/>
</dbReference>
<dbReference type="Proteomes" id="UP000007015">
    <property type="component" value="Chromosome 3"/>
</dbReference>
<feature type="domain" description="Plant heme peroxidase family profile" evidence="17">
    <location>
        <begin position="26"/>
        <end position="384"/>
    </location>
</feature>
<feature type="site" description="Transition state stabilizer" evidence="14">
    <location>
        <position position="63"/>
    </location>
</feature>
<dbReference type="FunFam" id="1.10.520.10:FF:000009">
    <property type="entry name" value="Peroxidase"/>
    <property type="match status" value="1"/>
</dbReference>
<keyword evidence="6 16" id="KW-0560">Oxidoreductase</keyword>
<dbReference type="Gene3D" id="1.10.420.10">
    <property type="entry name" value="Peroxidase, domain 2"/>
    <property type="match status" value="2"/>
</dbReference>
<feature type="disulfide bond" evidence="15">
    <location>
        <begin position="69"/>
        <end position="74"/>
    </location>
</feature>
<sequence>MGYSYSSAAVAVSVLVVALAAAASGQLSTTFYASSCPTALSTIRSAVNAAVAREPRMGASLLRLHFHDCFVQGCDASILLADNATFRGEQGAFPNVNSLRGFEVISSIKTQLEASCRQTVSCADILAVAARDSVVALGGPSYPVELGRRDGMTTNQTMANTNLHPPTTDLGNFVTSFAGKGLSPTDLVVLTAVVQQQEAATFFLGDGGQLVKAAVFFIVSWKNKSAVVQQQEAATFFLGDGEQDLFTECDQVTNSGAHTVGVAQCTNFRSRLYGESNINAPFAASLRASCPQAGGDTNLAPLDSTPNAFDNAFFTDLIAGRGLLHSDQELYRGDGSGTDALVRVYAANPARFNADFAAAMVRMGAIRPLTGTQGEIRLNCSRVN</sequence>
<evidence type="ECO:0000256" key="5">
    <source>
        <dbReference type="ARBA" id="ARBA00022837"/>
    </source>
</evidence>
<dbReference type="HOGENOM" id="CLU_010543_0_0_1"/>
<name>B8APG3_ORYSI</name>
<dbReference type="GO" id="GO:0046872">
    <property type="term" value="F:metal ion binding"/>
    <property type="evidence" value="ECO:0007669"/>
    <property type="project" value="UniProtKB-UniRule"/>
</dbReference>
<dbReference type="OMA" id="AACTNFR"/>
<keyword evidence="4 13" id="KW-0479">Metal-binding</keyword>
<keyword evidence="16" id="KW-0964">Secreted</keyword>
<dbReference type="InterPro" id="IPR033905">
    <property type="entry name" value="Secretory_peroxidase"/>
</dbReference>
<keyword evidence="10" id="KW-0873">Pyrrolidone carboxylic acid</keyword>
<evidence type="ECO:0000256" key="14">
    <source>
        <dbReference type="PIRSR" id="PIRSR600823-4"/>
    </source>
</evidence>
<dbReference type="InterPro" id="IPR002016">
    <property type="entry name" value="Haem_peroxidase"/>
</dbReference>
<dbReference type="EC" id="1.11.1.7" evidence="16"/>
<feature type="binding site" evidence="13">
    <location>
        <position position="77"/>
    </location>
    <ligand>
        <name>Ca(2+)</name>
        <dbReference type="ChEBI" id="CHEBI:29108"/>
        <label>1</label>
    </ligand>
</feature>
<dbReference type="Gene3D" id="1.10.520.10">
    <property type="match status" value="2"/>
</dbReference>
<dbReference type="GO" id="GO:0005576">
    <property type="term" value="C:extracellular region"/>
    <property type="evidence" value="ECO:0007669"/>
    <property type="project" value="UniProtKB-SubCell"/>
</dbReference>
<dbReference type="AlphaFoldDB" id="B8APG3"/>
<feature type="binding site" description="axial binding residue" evidence="13">
    <location>
        <position position="258"/>
    </location>
    <ligand>
        <name>heme b</name>
        <dbReference type="ChEBI" id="CHEBI:60344"/>
    </ligand>
    <ligandPart>
        <name>Fe</name>
        <dbReference type="ChEBI" id="CHEBI:18248"/>
    </ligandPart>
</feature>
<feature type="disulfide bond" evidence="15">
    <location>
        <begin position="36"/>
        <end position="116"/>
    </location>
</feature>
<dbReference type="FunFam" id="1.10.420.10:FF:000001">
    <property type="entry name" value="Peroxidase"/>
    <property type="match status" value="1"/>
</dbReference>
<evidence type="ECO:0000256" key="9">
    <source>
        <dbReference type="ARBA" id="ARBA00023180"/>
    </source>
</evidence>
<evidence type="ECO:0000256" key="2">
    <source>
        <dbReference type="ARBA" id="ARBA00022559"/>
    </source>
</evidence>
<feature type="binding site" evidence="13">
    <location>
        <position position="73"/>
    </location>
    <ligand>
        <name>Ca(2+)</name>
        <dbReference type="ChEBI" id="CHEBI:29108"/>
        <label>1</label>
    </ligand>
</feature>
<keyword evidence="9" id="KW-0325">Glycoprotein</keyword>
<evidence type="ECO:0000256" key="12">
    <source>
        <dbReference type="PIRSR" id="PIRSR600823-1"/>
    </source>
</evidence>
<dbReference type="InterPro" id="IPR019794">
    <property type="entry name" value="Peroxidases_AS"/>
</dbReference>
<dbReference type="PANTHER" id="PTHR31388:SF48">
    <property type="entry name" value="PEROXIDASE 70"/>
    <property type="match status" value="1"/>
</dbReference>
<dbReference type="InterPro" id="IPR010255">
    <property type="entry name" value="Haem_peroxidase_sf"/>
</dbReference>
<dbReference type="GO" id="GO:0042744">
    <property type="term" value="P:hydrogen peroxide catabolic process"/>
    <property type="evidence" value="ECO:0007669"/>
    <property type="project" value="UniProtKB-KW"/>
</dbReference>
<gene>
    <name evidence="18" type="ORF">OsI_11487</name>
</gene>
<evidence type="ECO:0000259" key="17">
    <source>
        <dbReference type="PROSITE" id="PS50873"/>
    </source>
</evidence>
<dbReference type="STRING" id="39946.B8APG3"/>
<dbReference type="PROSITE" id="PS50873">
    <property type="entry name" value="PEROXIDASE_4"/>
    <property type="match status" value="1"/>
</dbReference>
<evidence type="ECO:0000256" key="16">
    <source>
        <dbReference type="RuleBase" id="RU362060"/>
    </source>
</evidence>
<evidence type="ECO:0000256" key="4">
    <source>
        <dbReference type="ARBA" id="ARBA00022723"/>
    </source>
</evidence>
<dbReference type="Gramene" id="BGIOSGA012589-TA">
    <property type="protein sequence ID" value="BGIOSGA012589-PA"/>
    <property type="gene ID" value="BGIOSGA012589"/>
</dbReference>
<evidence type="ECO:0000256" key="7">
    <source>
        <dbReference type="ARBA" id="ARBA00023004"/>
    </source>
</evidence>
<dbReference type="GO" id="GO:0020037">
    <property type="term" value="F:heme binding"/>
    <property type="evidence" value="ECO:0007669"/>
    <property type="project" value="UniProtKB-UniRule"/>
</dbReference>
<proteinExistence type="inferred from homology"/>
<evidence type="ECO:0000313" key="19">
    <source>
        <dbReference type="Proteomes" id="UP000007015"/>
    </source>
</evidence>
<feature type="binding site" evidence="13">
    <location>
        <position position="89"/>
    </location>
    <ligand>
        <name>Ca(2+)</name>
        <dbReference type="ChEBI" id="CHEBI:29108"/>
        <label>1</label>
    </ligand>
</feature>
<keyword evidence="19" id="KW-1185">Reference proteome</keyword>
<keyword evidence="11 16" id="KW-0376">Hydrogen peroxide</keyword>
<keyword evidence="2 16" id="KW-0575">Peroxidase</keyword>
<evidence type="ECO:0000256" key="1">
    <source>
        <dbReference type="ARBA" id="ARBA00000189"/>
    </source>
</evidence>
<comment type="cofactor">
    <cofactor evidence="13 16">
        <name>heme b</name>
        <dbReference type="ChEBI" id="CHEBI:60344"/>
    </cofactor>
    <text evidence="13 16">Binds 1 heme b (iron(II)-protoporphyrin IX) group per subunit.</text>
</comment>
<feature type="binding site" evidence="13">
    <location>
        <position position="305"/>
    </location>
    <ligand>
        <name>Ca(2+)</name>
        <dbReference type="ChEBI" id="CHEBI:29108"/>
        <label>2</label>
    </ligand>
</feature>
<dbReference type="GO" id="GO:0006979">
    <property type="term" value="P:response to oxidative stress"/>
    <property type="evidence" value="ECO:0007669"/>
    <property type="project" value="UniProtKB-UniRule"/>
</dbReference>
<comment type="cofactor">
    <cofactor evidence="13 16">
        <name>Ca(2+)</name>
        <dbReference type="ChEBI" id="CHEBI:29108"/>
    </cofactor>
    <text evidence="13 16">Binds 2 calcium ions per subunit.</text>
</comment>
<feature type="binding site" evidence="13">
    <location>
        <position position="303"/>
    </location>
    <ligand>
        <name>Ca(2+)</name>
        <dbReference type="ChEBI" id="CHEBI:29108"/>
        <label>2</label>
    </ligand>
</feature>
<feature type="binding site" evidence="13">
    <location>
        <position position="68"/>
    </location>
    <ligand>
        <name>Ca(2+)</name>
        <dbReference type="ChEBI" id="CHEBI:29108"/>
        <label>1</label>
    </ligand>
</feature>
<dbReference type="EMBL" id="CM000128">
    <property type="protein sequence ID" value="EEC75220.1"/>
    <property type="molecule type" value="Genomic_DNA"/>
</dbReference>
<evidence type="ECO:0000256" key="6">
    <source>
        <dbReference type="ARBA" id="ARBA00023002"/>
    </source>
</evidence>
<comment type="subcellular location">
    <subcellularLocation>
        <location evidence="16">Secreted</location>
    </subcellularLocation>
</comment>
<evidence type="ECO:0000256" key="3">
    <source>
        <dbReference type="ARBA" id="ARBA00022617"/>
    </source>
</evidence>
<keyword evidence="8 15" id="KW-1015">Disulfide bond</keyword>
<evidence type="ECO:0000313" key="18">
    <source>
        <dbReference type="EMBL" id="EEC75220.1"/>
    </source>
</evidence>
<keyword evidence="16" id="KW-0732">Signal</keyword>
<feature type="active site" description="Proton acceptor" evidence="12">
    <location>
        <position position="67"/>
    </location>
</feature>
<comment type="catalytic activity">
    <reaction evidence="1 16">
        <text>2 a phenolic donor + H2O2 = 2 a phenolic radical donor + 2 H2O</text>
        <dbReference type="Rhea" id="RHEA:56136"/>
        <dbReference type="ChEBI" id="CHEBI:15377"/>
        <dbReference type="ChEBI" id="CHEBI:16240"/>
        <dbReference type="ChEBI" id="CHEBI:139520"/>
        <dbReference type="ChEBI" id="CHEBI:139521"/>
        <dbReference type="EC" id="1.11.1.7"/>
    </reaction>
</comment>
<reference evidence="18 19" key="1">
    <citation type="journal article" date="2005" name="PLoS Biol.">
        <title>The genomes of Oryza sativa: a history of duplications.</title>
        <authorList>
            <person name="Yu J."/>
            <person name="Wang J."/>
            <person name="Lin W."/>
            <person name="Li S."/>
            <person name="Li H."/>
            <person name="Zhou J."/>
            <person name="Ni P."/>
            <person name="Dong W."/>
            <person name="Hu S."/>
            <person name="Zeng C."/>
            <person name="Zhang J."/>
            <person name="Zhang Y."/>
            <person name="Li R."/>
            <person name="Xu Z."/>
            <person name="Li S."/>
            <person name="Li X."/>
            <person name="Zheng H."/>
            <person name="Cong L."/>
            <person name="Lin L."/>
            <person name="Yin J."/>
            <person name="Geng J."/>
            <person name="Li G."/>
            <person name="Shi J."/>
            <person name="Liu J."/>
            <person name="Lv H."/>
            <person name="Li J."/>
            <person name="Wang J."/>
            <person name="Deng Y."/>
            <person name="Ran L."/>
            <person name="Shi X."/>
            <person name="Wang X."/>
            <person name="Wu Q."/>
            <person name="Li C."/>
            <person name="Ren X."/>
            <person name="Wang J."/>
            <person name="Wang X."/>
            <person name="Li D."/>
            <person name="Liu D."/>
            <person name="Zhang X."/>
            <person name="Ji Z."/>
            <person name="Zhao W."/>
            <person name="Sun Y."/>
            <person name="Zhang Z."/>
            <person name="Bao J."/>
            <person name="Han Y."/>
            <person name="Dong L."/>
            <person name="Ji J."/>
            <person name="Chen P."/>
            <person name="Wu S."/>
            <person name="Liu J."/>
            <person name="Xiao Y."/>
            <person name="Bu D."/>
            <person name="Tan J."/>
            <person name="Yang L."/>
            <person name="Ye C."/>
            <person name="Zhang J."/>
            <person name="Xu J."/>
            <person name="Zhou Y."/>
            <person name="Yu Y."/>
            <person name="Zhang B."/>
            <person name="Zhuang S."/>
            <person name="Wei H."/>
            <person name="Liu B."/>
            <person name="Lei M."/>
            <person name="Yu H."/>
            <person name="Li Y."/>
            <person name="Xu H."/>
            <person name="Wei S."/>
            <person name="He X."/>
            <person name="Fang L."/>
            <person name="Zhang Z."/>
            <person name="Zhang Y."/>
            <person name="Huang X."/>
            <person name="Su Z."/>
            <person name="Tong W."/>
            <person name="Li J."/>
            <person name="Tong Z."/>
            <person name="Li S."/>
            <person name="Ye J."/>
            <person name="Wang L."/>
            <person name="Fang L."/>
            <person name="Lei T."/>
            <person name="Chen C."/>
            <person name="Chen H."/>
            <person name="Xu Z."/>
            <person name="Li H."/>
            <person name="Huang H."/>
            <person name="Zhang F."/>
            <person name="Xu H."/>
            <person name="Li N."/>
            <person name="Zhao C."/>
            <person name="Li S."/>
            <person name="Dong L."/>
            <person name="Huang Y."/>
            <person name="Li L."/>
            <person name="Xi Y."/>
            <person name="Qi Q."/>
            <person name="Li W."/>
            <person name="Zhang B."/>
            <person name="Hu W."/>
            <person name="Zhang Y."/>
            <person name="Tian X."/>
            <person name="Jiao Y."/>
            <person name="Liang X."/>
            <person name="Jin J."/>
            <person name="Gao L."/>
            <person name="Zheng W."/>
            <person name="Hao B."/>
            <person name="Liu S."/>
            <person name="Wang W."/>
            <person name="Yuan L."/>
            <person name="Cao M."/>
            <person name="McDermott J."/>
            <person name="Samudrala R."/>
            <person name="Wang J."/>
            <person name="Wong G.K."/>
            <person name="Yang H."/>
        </authorList>
    </citation>
    <scope>NUCLEOTIDE SEQUENCE [LARGE SCALE GENOMIC DNA]</scope>
    <source>
        <strain evidence="19">cv. 93-11</strain>
    </source>
</reference>
<dbReference type="CDD" id="cd00693">
    <property type="entry name" value="secretory_peroxidase"/>
    <property type="match status" value="1"/>
</dbReference>
<dbReference type="SUPFAM" id="SSF48113">
    <property type="entry name" value="Heme-dependent peroxidases"/>
    <property type="match status" value="2"/>
</dbReference>
<feature type="binding site" evidence="13">
    <location>
        <position position="310"/>
    </location>
    <ligand>
        <name>Ca(2+)</name>
        <dbReference type="ChEBI" id="CHEBI:29108"/>
        <label>2</label>
    </ligand>
</feature>
<comment type="similarity">
    <text evidence="16">Belongs to the peroxidase family. Classical plant (class III) peroxidase subfamily.</text>
</comment>
<evidence type="ECO:0000256" key="10">
    <source>
        <dbReference type="ARBA" id="ARBA00023283"/>
    </source>
</evidence>
<feature type="binding site" evidence="13">
    <location>
        <position position="71"/>
    </location>
    <ligand>
        <name>Ca(2+)</name>
        <dbReference type="ChEBI" id="CHEBI:29108"/>
        <label>1</label>
    </ligand>
</feature>
<dbReference type="Pfam" id="PF00141">
    <property type="entry name" value="peroxidase"/>
    <property type="match status" value="2"/>
</dbReference>
<feature type="binding site" evidence="13">
    <location>
        <position position="75"/>
    </location>
    <ligand>
        <name>Ca(2+)</name>
        <dbReference type="ChEBI" id="CHEBI:29108"/>
        <label>1</label>
    </ligand>
</feature>
<keyword evidence="3 16" id="KW-0349">Heme</keyword>
<keyword evidence="7 13" id="KW-0408">Iron</keyword>